<dbReference type="GO" id="GO:0044281">
    <property type="term" value="P:small molecule metabolic process"/>
    <property type="evidence" value="ECO:0007669"/>
    <property type="project" value="UniProtKB-ARBA"/>
</dbReference>
<dbReference type="PRINTS" id="PR00146">
    <property type="entry name" value="DHPICSNTHASE"/>
</dbReference>
<keyword evidence="1 5" id="KW-0456">Lyase</keyword>
<dbReference type="AlphaFoldDB" id="H8I8S1"/>
<gene>
    <name evidence="5" type="primary">dapA-2</name>
    <name evidence="5" type="ordered locus">Mtc_1222</name>
</gene>
<evidence type="ECO:0000313" key="5">
    <source>
        <dbReference type="EMBL" id="AFC99975.1"/>
    </source>
</evidence>
<dbReference type="GO" id="GO:0008675">
    <property type="term" value="F:2-dehydro-3-deoxy-phosphogluconate aldolase activity"/>
    <property type="evidence" value="ECO:0007669"/>
    <property type="project" value="UniProtKB-ARBA"/>
</dbReference>
<keyword evidence="6" id="KW-1185">Reference proteome</keyword>
<reference evidence="5 6" key="1">
    <citation type="journal article" date="2012" name="J. Bacteriol.">
        <title>Complete genome sequence of a thermophilic methanogen, Methanocella conradii HZ254, isolated from Chinese rice field soil.</title>
        <authorList>
            <person name="Lu Z."/>
            <person name="Lu Y."/>
        </authorList>
    </citation>
    <scope>NUCLEOTIDE SEQUENCE [LARGE SCALE GENOMIC DNA]</scope>
    <source>
        <strain evidence="6">DSM 24694 / JCM 17849 / CGMCC 1.5162 / HZ254</strain>
    </source>
</reference>
<dbReference type="Gene3D" id="3.20.20.70">
    <property type="entry name" value="Aldolase class I"/>
    <property type="match status" value="1"/>
</dbReference>
<proteinExistence type="predicted"/>
<dbReference type="EMBL" id="CP003243">
    <property type="protein sequence ID" value="AFC99975.1"/>
    <property type="molecule type" value="Genomic_DNA"/>
</dbReference>
<evidence type="ECO:0000256" key="2">
    <source>
        <dbReference type="ARBA" id="ARBA00023270"/>
    </source>
</evidence>
<dbReference type="eggNOG" id="arCOG04172">
    <property type="taxonomic scope" value="Archaea"/>
</dbReference>
<dbReference type="PANTHER" id="PTHR12128">
    <property type="entry name" value="DIHYDRODIPICOLINATE SYNTHASE"/>
    <property type="match status" value="1"/>
</dbReference>
<keyword evidence="2" id="KW-0704">Schiff base</keyword>
<evidence type="ECO:0000313" key="6">
    <source>
        <dbReference type="Proteomes" id="UP000005233"/>
    </source>
</evidence>
<dbReference type="GeneID" id="11971348"/>
<dbReference type="SUPFAM" id="SSF51569">
    <property type="entry name" value="Aldolase"/>
    <property type="match status" value="1"/>
</dbReference>
<dbReference type="KEGG" id="mez:Mtc_1222"/>
<sequence>MYHPSGVYPAMPTPFKKNGELDETGLRDLVIHLESAGVNGILAMGTIGEFAMMSEQERRKAAEIIIGASNRLEVIINAGYASTRETVKMALFLKDLGVDAIVAVEPYFYHPSPAGMARHFLAIAEETDMPVIAYNIPQFSGNGITPGILDSLVEDVRIVGIKDSEGDAMKLAEFIRRAPRDFSVMVGSDPLAAYGVCMGARGMMLGSAMLAPDVCIEMYRAALDSDMKKAFSLQKKLNNYIKAMRVGAFPAAVKYMLSAMGLPGGHVRPPLEDLSDREKRIADGYLRDARAMKELVV</sequence>
<dbReference type="GO" id="GO:0008840">
    <property type="term" value="F:4-hydroxy-tetrahydrodipicolinate synthase activity"/>
    <property type="evidence" value="ECO:0007669"/>
    <property type="project" value="UniProtKB-EC"/>
</dbReference>
<evidence type="ECO:0000256" key="4">
    <source>
        <dbReference type="PIRSR" id="PIRSR001365-2"/>
    </source>
</evidence>
<dbReference type="InterPro" id="IPR020625">
    <property type="entry name" value="Schiff_base-form_aldolases_AS"/>
</dbReference>
<dbReference type="PANTHER" id="PTHR12128:SF66">
    <property type="entry name" value="4-HYDROXY-2-OXOGLUTARATE ALDOLASE, MITOCHONDRIAL"/>
    <property type="match status" value="1"/>
</dbReference>
<evidence type="ECO:0000256" key="1">
    <source>
        <dbReference type="ARBA" id="ARBA00023239"/>
    </source>
</evidence>
<dbReference type="Pfam" id="PF00701">
    <property type="entry name" value="DHDPS"/>
    <property type="match status" value="1"/>
</dbReference>
<dbReference type="EC" id="4.3.3.7" evidence="5"/>
<dbReference type="CDD" id="cd00408">
    <property type="entry name" value="DHDPS-like"/>
    <property type="match status" value="1"/>
</dbReference>
<protein>
    <submittedName>
        <fullName evidence="5">Dihydrodipicolinate synthase</fullName>
        <ecNumber evidence="5">4.3.3.7</ecNumber>
    </submittedName>
</protein>
<dbReference type="SMART" id="SM01130">
    <property type="entry name" value="DHDPS"/>
    <property type="match status" value="1"/>
</dbReference>
<accession>H8I8S1</accession>
<dbReference type="PIRSF" id="PIRSF001365">
    <property type="entry name" value="DHDPS"/>
    <property type="match status" value="1"/>
</dbReference>
<name>H8I8S1_METCZ</name>
<dbReference type="InterPro" id="IPR013785">
    <property type="entry name" value="Aldolase_TIM"/>
</dbReference>
<feature type="active site" description="Proton donor/acceptor" evidence="3">
    <location>
        <position position="134"/>
    </location>
</feature>
<dbReference type="RefSeq" id="WP_014405813.1">
    <property type="nucleotide sequence ID" value="NC_017034.1"/>
</dbReference>
<feature type="binding site" evidence="4">
    <location>
        <position position="204"/>
    </location>
    <ligand>
        <name>pyruvate</name>
        <dbReference type="ChEBI" id="CHEBI:15361"/>
    </ligand>
</feature>
<dbReference type="PROSITE" id="PS00666">
    <property type="entry name" value="DHDPS_2"/>
    <property type="match status" value="1"/>
</dbReference>
<feature type="active site" description="Schiff-base intermediate with substrate" evidence="3">
    <location>
        <position position="162"/>
    </location>
</feature>
<dbReference type="InterPro" id="IPR002220">
    <property type="entry name" value="DapA-like"/>
</dbReference>
<organism evidence="5 6">
    <name type="scientific">Methanocella conradii (strain DSM 24694 / JCM 17849 / CGMCC 1.5162 / HZ254)</name>
    <dbReference type="NCBI Taxonomy" id="1041930"/>
    <lineage>
        <taxon>Archaea</taxon>
        <taxon>Methanobacteriati</taxon>
        <taxon>Methanobacteriota</taxon>
        <taxon>Stenosarchaea group</taxon>
        <taxon>Methanomicrobia</taxon>
        <taxon>Methanocellales</taxon>
        <taxon>Methanocellaceae</taxon>
        <taxon>Methanocella</taxon>
    </lineage>
</organism>
<dbReference type="Proteomes" id="UP000005233">
    <property type="component" value="Chromosome"/>
</dbReference>
<evidence type="ECO:0000256" key="3">
    <source>
        <dbReference type="PIRSR" id="PIRSR001365-1"/>
    </source>
</evidence>
<dbReference type="OrthoDB" id="33636at2157"/>
<dbReference type="STRING" id="1041930.Mtc_1222"/>
<dbReference type="HOGENOM" id="CLU_049343_7_1_2"/>